<dbReference type="RefSeq" id="XP_012197129.1">
    <property type="nucleotide sequence ID" value="XM_012341739.1"/>
</dbReference>
<dbReference type="OrthoDB" id="163686at2759"/>
<dbReference type="GeneID" id="24125675"/>
<keyword evidence="2" id="KW-0472">Membrane</keyword>
<keyword evidence="2" id="KW-0812">Transmembrane</keyword>
<dbReference type="Proteomes" id="UP000030745">
    <property type="component" value="Unassembled WGS sequence"/>
</dbReference>
<evidence type="ECO:0000256" key="1">
    <source>
        <dbReference type="SAM" id="MobiDB-lite"/>
    </source>
</evidence>
<organism evidence="3 4">
    <name type="scientific">Saprolegnia parasitica (strain CBS 223.65)</name>
    <dbReference type="NCBI Taxonomy" id="695850"/>
    <lineage>
        <taxon>Eukaryota</taxon>
        <taxon>Sar</taxon>
        <taxon>Stramenopiles</taxon>
        <taxon>Oomycota</taxon>
        <taxon>Saprolegniomycetes</taxon>
        <taxon>Saprolegniales</taxon>
        <taxon>Saprolegniaceae</taxon>
        <taxon>Saprolegnia</taxon>
    </lineage>
</organism>
<dbReference type="OMA" id="FIHVYLP"/>
<evidence type="ECO:0000313" key="4">
    <source>
        <dbReference type="Proteomes" id="UP000030745"/>
    </source>
</evidence>
<dbReference type="EMBL" id="KK583196">
    <property type="protein sequence ID" value="KDO31930.1"/>
    <property type="molecule type" value="Genomic_DNA"/>
</dbReference>
<gene>
    <name evidence="3" type="ORF">SPRG_03146</name>
</gene>
<feature type="compositionally biased region" description="Polar residues" evidence="1">
    <location>
        <begin position="71"/>
        <end position="94"/>
    </location>
</feature>
<dbReference type="KEGG" id="spar:SPRG_03146"/>
<reference evidence="3 4" key="1">
    <citation type="journal article" date="2013" name="PLoS Genet.">
        <title>Distinctive expansion of potential virulence genes in the genome of the oomycete fish pathogen Saprolegnia parasitica.</title>
        <authorList>
            <person name="Jiang R.H."/>
            <person name="de Bruijn I."/>
            <person name="Haas B.J."/>
            <person name="Belmonte R."/>
            <person name="Lobach L."/>
            <person name="Christie J."/>
            <person name="van den Ackerveken G."/>
            <person name="Bottin A."/>
            <person name="Bulone V."/>
            <person name="Diaz-Moreno S.M."/>
            <person name="Dumas B."/>
            <person name="Fan L."/>
            <person name="Gaulin E."/>
            <person name="Govers F."/>
            <person name="Grenville-Briggs L.J."/>
            <person name="Horner N.R."/>
            <person name="Levin J.Z."/>
            <person name="Mammella M."/>
            <person name="Meijer H.J."/>
            <person name="Morris P."/>
            <person name="Nusbaum C."/>
            <person name="Oome S."/>
            <person name="Phillips A.J."/>
            <person name="van Rooyen D."/>
            <person name="Rzeszutek E."/>
            <person name="Saraiva M."/>
            <person name="Secombes C.J."/>
            <person name="Seidl M.F."/>
            <person name="Snel B."/>
            <person name="Stassen J.H."/>
            <person name="Sykes S."/>
            <person name="Tripathy S."/>
            <person name="van den Berg H."/>
            <person name="Vega-Arreguin J.C."/>
            <person name="Wawra S."/>
            <person name="Young S.K."/>
            <person name="Zeng Q."/>
            <person name="Dieguez-Uribeondo J."/>
            <person name="Russ C."/>
            <person name="Tyler B.M."/>
            <person name="van West P."/>
        </authorList>
    </citation>
    <scope>NUCLEOTIDE SEQUENCE [LARGE SCALE GENOMIC DNA]</scope>
    <source>
        <strain evidence="3 4">CBS 223.65</strain>
    </source>
</reference>
<name>A0A067CRP8_SAPPC</name>
<sequence>MAFQEAHSPVYAAIPTSMTKNNVGKYAVAGFLTLTTATIGFIHVYLPYYTELGQQVHDRAAMNRERGGSGETSQVSGSMWKNMRQQVQSQKESK</sequence>
<evidence type="ECO:0000313" key="3">
    <source>
        <dbReference type="EMBL" id="KDO31930.1"/>
    </source>
</evidence>
<evidence type="ECO:0000256" key="2">
    <source>
        <dbReference type="SAM" id="Phobius"/>
    </source>
</evidence>
<keyword evidence="4" id="KW-1185">Reference proteome</keyword>
<dbReference type="VEuPathDB" id="FungiDB:SPRG_03146"/>
<feature type="region of interest" description="Disordered" evidence="1">
    <location>
        <begin position="61"/>
        <end position="94"/>
    </location>
</feature>
<keyword evidence="2" id="KW-1133">Transmembrane helix</keyword>
<dbReference type="AlphaFoldDB" id="A0A067CRP8"/>
<feature type="transmembrane region" description="Helical" evidence="2">
    <location>
        <begin position="26"/>
        <end position="46"/>
    </location>
</feature>
<protein>
    <submittedName>
        <fullName evidence="3">Uncharacterized protein</fullName>
    </submittedName>
</protein>
<accession>A0A067CRP8</accession>
<proteinExistence type="predicted"/>